<dbReference type="RefSeq" id="XP_039134029.1">
    <property type="nucleotide sequence ID" value="XM_039278095.1"/>
</dbReference>
<sequence>MNGRAQLRRPSLKRSGIPACSGASLGPRVLGHDFGISQRKKVKFSDMGKAHQESSIKQSIPCSTERIHAPSANKVDEAKTLEYRSFKRLREETCSEFNPNSLHKKDNNLKTSQASDCIQELNSMNSSSYDVHESPPLVQKMAPRWFSPTPKSPPKFDSKEGGLFSLKRESILQFASAALSKETDDLKSDRFDILHGCSSFRSYNSCLTNYFLRLNLIPEFLQRLGIKGKSGNLDARPLHKKSDDIHLLPISFNSNRQHEYEHEIRGTELVPANTKETEGKYLFPCNHGQIDKFILPSQETVAAEDFFPSAVSHSSQSIFETPAFPSRQHASKTKQMQSQWVSDIGRVSYPLLLQHDSTDFEGLNTELAGRKHETEFMSRSLNNFGIEQSLVPYVNPVSLEVSRLLLAPDLHWNPEGKQCAPILLGWRDDDDIEAEAGVFVASNRLRRFEPDHLTLIPCTSPGFLHQTPAFNTSEQDPDGLFSSSDNSFRNWEMDFDRAWPSQSHF</sequence>
<accession>A0AB40C2N7</accession>
<organism evidence="1 2">
    <name type="scientific">Dioscorea cayennensis subsp. rotundata</name>
    <name type="common">White Guinea yam</name>
    <name type="synonym">Dioscorea rotundata</name>
    <dbReference type="NCBI Taxonomy" id="55577"/>
    <lineage>
        <taxon>Eukaryota</taxon>
        <taxon>Viridiplantae</taxon>
        <taxon>Streptophyta</taxon>
        <taxon>Embryophyta</taxon>
        <taxon>Tracheophyta</taxon>
        <taxon>Spermatophyta</taxon>
        <taxon>Magnoliopsida</taxon>
        <taxon>Liliopsida</taxon>
        <taxon>Dioscoreales</taxon>
        <taxon>Dioscoreaceae</taxon>
        <taxon>Dioscorea</taxon>
    </lineage>
</organism>
<name>A0AB40C2N7_DIOCR</name>
<dbReference type="GeneID" id="120271097"/>
<dbReference type="Proteomes" id="UP001515500">
    <property type="component" value="Chromosome 2"/>
</dbReference>
<reference evidence="2" key="1">
    <citation type="submission" date="2025-08" db="UniProtKB">
        <authorList>
            <consortium name="RefSeq"/>
        </authorList>
    </citation>
    <scope>IDENTIFICATION</scope>
</reference>
<evidence type="ECO:0000313" key="1">
    <source>
        <dbReference type="Proteomes" id="UP001515500"/>
    </source>
</evidence>
<evidence type="ECO:0000313" key="2">
    <source>
        <dbReference type="RefSeq" id="XP_039134029.1"/>
    </source>
</evidence>
<keyword evidence="1" id="KW-1185">Reference proteome</keyword>
<gene>
    <name evidence="2" type="primary">LOC120271097</name>
</gene>
<protein>
    <submittedName>
        <fullName evidence="2">Uncharacterized protein LOC120271097 isoform X1</fullName>
    </submittedName>
</protein>
<proteinExistence type="predicted"/>
<dbReference type="AlphaFoldDB" id="A0AB40C2N7"/>